<dbReference type="EC" id="2.1.3.15" evidence="1"/>
<evidence type="ECO:0000256" key="3">
    <source>
        <dbReference type="ARBA" id="ARBA00022741"/>
    </source>
</evidence>
<evidence type="ECO:0000256" key="6">
    <source>
        <dbReference type="ARBA" id="ARBA00023098"/>
    </source>
</evidence>
<sequence length="179" mass="19962">MTEKKCMLVQCNSRNLNPMLCMKWVELHGDRVGYDDTTMVSDIGSIEGRSYLLIGHQLCNDNPLYLKKGFENDEICDHRVFPIVTFVDTPVVFADLRSEEIGQGEPIAPNLRAMFELRVPIITIVTNEGGSGKTLVIGCANKWLILENPAFYVASPEACATILWKSSQATPKAAEKLRN</sequence>
<dbReference type="InterPro" id="IPR029045">
    <property type="entry name" value="ClpP/crotonase-like_dom_sf"/>
</dbReference>
<dbReference type="InterPro" id="IPR011763">
    <property type="entry name" value="COA_CT_C"/>
</dbReference>
<evidence type="ECO:0000256" key="2">
    <source>
        <dbReference type="ARBA" id="ARBA00022516"/>
    </source>
</evidence>
<keyword evidence="6" id="KW-0443">Lipid metabolism</keyword>
<proteinExistence type="predicted"/>
<organism evidence="10 11">
    <name type="scientific">Solanum tuberosum</name>
    <name type="common">Potato</name>
    <dbReference type="NCBI Taxonomy" id="4113"/>
    <lineage>
        <taxon>Eukaryota</taxon>
        <taxon>Viridiplantae</taxon>
        <taxon>Streptophyta</taxon>
        <taxon>Embryophyta</taxon>
        <taxon>Tracheophyta</taxon>
        <taxon>Spermatophyta</taxon>
        <taxon>Magnoliopsida</taxon>
        <taxon>eudicotyledons</taxon>
        <taxon>Gunneridae</taxon>
        <taxon>Pentapetalae</taxon>
        <taxon>asterids</taxon>
        <taxon>lamiids</taxon>
        <taxon>Solanales</taxon>
        <taxon>Solanaceae</taxon>
        <taxon>Solanoideae</taxon>
        <taxon>Solaneae</taxon>
        <taxon>Solanum</taxon>
    </lineage>
</organism>
<keyword evidence="4" id="KW-0276">Fatty acid metabolism</keyword>
<dbReference type="Pfam" id="PF03255">
    <property type="entry name" value="ACCA"/>
    <property type="match status" value="1"/>
</dbReference>
<keyword evidence="5" id="KW-0067">ATP-binding</keyword>
<evidence type="ECO:0000256" key="1">
    <source>
        <dbReference type="ARBA" id="ARBA00011883"/>
    </source>
</evidence>
<dbReference type="PANTHER" id="PTHR42853">
    <property type="entry name" value="ACETYL-COENZYME A CARBOXYLASE CARBOXYL TRANSFERASE SUBUNIT ALPHA"/>
    <property type="match status" value="1"/>
</dbReference>
<dbReference type="InterPro" id="IPR001095">
    <property type="entry name" value="Acetyl_CoA_COase_a_su"/>
</dbReference>
<dbReference type="PROSITE" id="PS50989">
    <property type="entry name" value="COA_CT_CTER"/>
    <property type="match status" value="1"/>
</dbReference>
<keyword evidence="11" id="KW-1185">Reference proteome</keyword>
<dbReference type="PANTHER" id="PTHR42853:SF1">
    <property type="entry name" value="ACETYL-COA CARBOXYTRANSFERASE"/>
    <property type="match status" value="1"/>
</dbReference>
<dbReference type="Gene3D" id="3.90.226.10">
    <property type="entry name" value="2-enoyl-CoA Hydratase, Chain A, domain 1"/>
    <property type="match status" value="1"/>
</dbReference>
<dbReference type="EMBL" id="JAIVGD010000026">
    <property type="protein sequence ID" value="KAH0740717.1"/>
    <property type="molecule type" value="Genomic_DNA"/>
</dbReference>
<feature type="domain" description="CoA carboxyltransferase C-terminal" evidence="9">
    <location>
        <begin position="1"/>
        <end position="179"/>
    </location>
</feature>
<keyword evidence="3" id="KW-0547">Nucleotide-binding</keyword>
<name>A0ABQ7U361_SOLTU</name>
<accession>A0ABQ7U361</accession>
<evidence type="ECO:0000256" key="8">
    <source>
        <dbReference type="ARBA" id="ARBA00049152"/>
    </source>
</evidence>
<evidence type="ECO:0000259" key="9">
    <source>
        <dbReference type="PROSITE" id="PS50989"/>
    </source>
</evidence>
<reference evidence="10 11" key="1">
    <citation type="journal article" date="2021" name="bioRxiv">
        <title>Chromosome-scale and haplotype-resolved genome assembly of a tetraploid potato cultivar.</title>
        <authorList>
            <person name="Sun H."/>
            <person name="Jiao W.-B."/>
            <person name="Krause K."/>
            <person name="Campoy J.A."/>
            <person name="Goel M."/>
            <person name="Folz-Donahue K."/>
            <person name="Kukat C."/>
            <person name="Huettel B."/>
            <person name="Schneeberger K."/>
        </authorList>
    </citation>
    <scope>NUCLEOTIDE SEQUENCE [LARGE SCALE GENOMIC DNA]</scope>
    <source>
        <strain evidence="10">SolTubOtavaFocal</strain>
        <tissue evidence="10">Leaves</tissue>
    </source>
</reference>
<keyword evidence="7" id="KW-0275">Fatty acid biosynthesis</keyword>
<evidence type="ECO:0000313" key="10">
    <source>
        <dbReference type="EMBL" id="KAH0740717.1"/>
    </source>
</evidence>
<protein>
    <recommendedName>
        <fullName evidence="1">acetyl-CoA carboxytransferase</fullName>
        <ecNumber evidence="1">2.1.3.15</ecNumber>
    </recommendedName>
</protein>
<keyword evidence="2" id="KW-0444">Lipid biosynthesis</keyword>
<evidence type="ECO:0000313" key="11">
    <source>
        <dbReference type="Proteomes" id="UP000826656"/>
    </source>
</evidence>
<evidence type="ECO:0000256" key="4">
    <source>
        <dbReference type="ARBA" id="ARBA00022832"/>
    </source>
</evidence>
<dbReference type="Proteomes" id="UP000826656">
    <property type="component" value="Unassembled WGS sequence"/>
</dbReference>
<evidence type="ECO:0000256" key="5">
    <source>
        <dbReference type="ARBA" id="ARBA00022840"/>
    </source>
</evidence>
<comment type="catalytic activity">
    <reaction evidence="8">
        <text>N(6)-carboxybiotinyl-L-lysyl-[protein] + acetyl-CoA = N(6)-biotinyl-L-lysyl-[protein] + malonyl-CoA</text>
        <dbReference type="Rhea" id="RHEA:54728"/>
        <dbReference type="Rhea" id="RHEA-COMP:10505"/>
        <dbReference type="Rhea" id="RHEA-COMP:10506"/>
        <dbReference type="ChEBI" id="CHEBI:57288"/>
        <dbReference type="ChEBI" id="CHEBI:57384"/>
        <dbReference type="ChEBI" id="CHEBI:83144"/>
        <dbReference type="ChEBI" id="CHEBI:83145"/>
        <dbReference type="EC" id="2.1.3.15"/>
    </reaction>
</comment>
<comment type="caution">
    <text evidence="10">The sequence shown here is derived from an EMBL/GenBank/DDBJ whole genome shotgun (WGS) entry which is preliminary data.</text>
</comment>
<evidence type="ECO:0000256" key="7">
    <source>
        <dbReference type="ARBA" id="ARBA00023160"/>
    </source>
</evidence>
<dbReference type="SUPFAM" id="SSF52096">
    <property type="entry name" value="ClpP/crotonase"/>
    <property type="match status" value="1"/>
</dbReference>
<gene>
    <name evidence="10" type="ORF">KY290_033760</name>
</gene>